<dbReference type="Proteomes" id="UP001597097">
    <property type="component" value="Unassembled WGS sequence"/>
</dbReference>
<protein>
    <submittedName>
        <fullName evidence="2">Uncharacterized protein</fullName>
    </submittedName>
</protein>
<name>A0ABW4GKS4_9ACTN</name>
<gene>
    <name evidence="2" type="ORF">ACFSJ0_39905</name>
</gene>
<organism evidence="2 3">
    <name type="scientific">Nonomuraea guangzhouensis</name>
    <dbReference type="NCBI Taxonomy" id="1291555"/>
    <lineage>
        <taxon>Bacteria</taxon>
        <taxon>Bacillati</taxon>
        <taxon>Actinomycetota</taxon>
        <taxon>Actinomycetes</taxon>
        <taxon>Streptosporangiales</taxon>
        <taxon>Streptosporangiaceae</taxon>
        <taxon>Nonomuraea</taxon>
    </lineage>
</organism>
<feature type="transmembrane region" description="Helical" evidence="1">
    <location>
        <begin position="67"/>
        <end position="89"/>
    </location>
</feature>
<reference evidence="3" key="1">
    <citation type="journal article" date="2019" name="Int. J. Syst. Evol. Microbiol.">
        <title>The Global Catalogue of Microorganisms (GCM) 10K type strain sequencing project: providing services to taxonomists for standard genome sequencing and annotation.</title>
        <authorList>
            <consortium name="The Broad Institute Genomics Platform"/>
            <consortium name="The Broad Institute Genome Sequencing Center for Infectious Disease"/>
            <person name="Wu L."/>
            <person name="Ma J."/>
        </authorList>
    </citation>
    <scope>NUCLEOTIDE SEQUENCE [LARGE SCALE GENOMIC DNA]</scope>
    <source>
        <strain evidence="3">CGMCC 1.15399</strain>
    </source>
</reference>
<feature type="transmembrane region" description="Helical" evidence="1">
    <location>
        <begin position="40"/>
        <end position="60"/>
    </location>
</feature>
<keyword evidence="1" id="KW-0472">Membrane</keyword>
<dbReference type="EMBL" id="JBHUCM010000038">
    <property type="protein sequence ID" value="MFD1543269.1"/>
    <property type="molecule type" value="Genomic_DNA"/>
</dbReference>
<evidence type="ECO:0000256" key="1">
    <source>
        <dbReference type="SAM" id="Phobius"/>
    </source>
</evidence>
<dbReference type="RefSeq" id="WP_219536141.1">
    <property type="nucleotide sequence ID" value="NZ_JAHKRM010000028.1"/>
</dbReference>
<comment type="caution">
    <text evidence="2">The sequence shown here is derived from an EMBL/GenBank/DDBJ whole genome shotgun (WGS) entry which is preliminary data.</text>
</comment>
<keyword evidence="3" id="KW-1185">Reference proteome</keyword>
<feature type="transmembrane region" description="Helical" evidence="1">
    <location>
        <begin position="7"/>
        <end position="28"/>
    </location>
</feature>
<sequence>MQNGARHALGLVAGLFLPPLIAVGLFYGVDQVSRSYQQFILSWTGLGVLLVSGILLAFLLGSRLSPVASLVGGLEFTVFGFLPFLDILGLHLIPDRMFGDVLWSGFLTVAYTGLLLMFGVMLLVSSAFPSRWRSSAPRAITAGPAYGVIPPYQGPEDATRPLHRD</sequence>
<feature type="transmembrane region" description="Helical" evidence="1">
    <location>
        <begin position="101"/>
        <end position="124"/>
    </location>
</feature>
<evidence type="ECO:0000313" key="3">
    <source>
        <dbReference type="Proteomes" id="UP001597097"/>
    </source>
</evidence>
<evidence type="ECO:0000313" key="2">
    <source>
        <dbReference type="EMBL" id="MFD1543269.1"/>
    </source>
</evidence>
<proteinExistence type="predicted"/>
<accession>A0ABW4GKS4</accession>
<keyword evidence="1" id="KW-0812">Transmembrane</keyword>
<keyword evidence="1" id="KW-1133">Transmembrane helix</keyword>